<keyword evidence="2" id="KW-1185">Reference proteome</keyword>
<proteinExistence type="predicted"/>
<reference evidence="2" key="1">
    <citation type="submission" date="2011-03" db="EMBL/GenBank/DDBJ databases">
        <title>The genome sequence of Vavraia culicis strain floridensis.</title>
        <authorList>
            <consortium name="The Broad Institute Genome Sequencing Platform"/>
            <person name="Cuomo C."/>
            <person name="Becnel J."/>
            <person name="Sanscrainte N."/>
            <person name="Young S.K."/>
            <person name="Zeng Q."/>
            <person name="Gargeya S."/>
            <person name="Fitzgerald M."/>
            <person name="Haas B."/>
            <person name="Abouelleil A."/>
            <person name="Alvarado L."/>
            <person name="Arachchi H.M."/>
            <person name="Berlin A."/>
            <person name="Chapman S.B."/>
            <person name="Gearin G."/>
            <person name="Goldberg J."/>
            <person name="Griggs A."/>
            <person name="Gujja S."/>
            <person name="Hansen M."/>
            <person name="Heiman D."/>
            <person name="Howarth C."/>
            <person name="Larimer J."/>
            <person name="Lui A."/>
            <person name="MacDonald P.J.P."/>
            <person name="McCowen C."/>
            <person name="Montmayeur A."/>
            <person name="Murphy C."/>
            <person name="Neiman D."/>
            <person name="Pearson M."/>
            <person name="Priest M."/>
            <person name="Roberts A."/>
            <person name="Saif S."/>
            <person name="Shea T."/>
            <person name="Sisk P."/>
            <person name="Stolte C."/>
            <person name="Sykes S."/>
            <person name="Wortman J."/>
            <person name="Nusbaum C."/>
            <person name="Birren B."/>
        </authorList>
    </citation>
    <scope>NUCLEOTIDE SEQUENCE [LARGE SCALE GENOMIC DNA]</scope>
    <source>
        <strain evidence="2">floridensis</strain>
    </source>
</reference>
<evidence type="ECO:0000313" key="1">
    <source>
        <dbReference type="EMBL" id="ELA46258.1"/>
    </source>
</evidence>
<organism evidence="1 2">
    <name type="scientific">Vavraia culicis (isolate floridensis)</name>
    <name type="common">Microsporidian parasite</name>
    <dbReference type="NCBI Taxonomy" id="948595"/>
    <lineage>
        <taxon>Eukaryota</taxon>
        <taxon>Fungi</taxon>
        <taxon>Fungi incertae sedis</taxon>
        <taxon>Microsporidia</taxon>
        <taxon>Pleistophoridae</taxon>
        <taxon>Vavraia</taxon>
    </lineage>
</organism>
<dbReference type="Proteomes" id="UP000011081">
    <property type="component" value="Unassembled WGS sequence"/>
</dbReference>
<protein>
    <submittedName>
        <fullName evidence="1">Uncharacterized protein</fullName>
    </submittedName>
</protein>
<evidence type="ECO:0000313" key="2">
    <source>
        <dbReference type="Proteomes" id="UP000011081"/>
    </source>
</evidence>
<name>L2GSI8_VAVCU</name>
<dbReference type="EMBL" id="GL877454">
    <property type="protein sequence ID" value="ELA46258.1"/>
    <property type="molecule type" value="Genomic_DNA"/>
</dbReference>
<dbReference type="HOGENOM" id="CLU_1929180_0_0_1"/>
<accession>L2GSI8</accession>
<dbReference type="GeneID" id="19880131"/>
<dbReference type="RefSeq" id="XP_008075277.1">
    <property type="nucleotide sequence ID" value="XM_008077086.1"/>
</dbReference>
<gene>
    <name evidence="1" type="ORF">VCUG_02267</name>
</gene>
<dbReference type="InParanoid" id="L2GSI8"/>
<dbReference type="AlphaFoldDB" id="L2GSI8"/>
<dbReference type="VEuPathDB" id="MicrosporidiaDB:VCUG_02267"/>
<sequence length="131" mass="15473">MFFRNVRLPRTSYNNTQANSLDVICAYNRYSDKNYAIAGIFANRTLFCTTDYPYYKYQFRHILRYITRVSPSSQKDGLSIKIAAPFQTNISAYFLQSIKLSFLLVLTTPFNVLESIHEDLLQVYEIKQRWE</sequence>